<dbReference type="SUPFAM" id="SSF53187">
    <property type="entry name" value="Zn-dependent exopeptidases"/>
    <property type="match status" value="1"/>
</dbReference>
<keyword evidence="2" id="KW-0479">Metal-binding</keyword>
<dbReference type="GO" id="GO:0016811">
    <property type="term" value="F:hydrolase activity, acting on carbon-nitrogen (but not peptide) bonds, in linear amides"/>
    <property type="evidence" value="ECO:0007669"/>
    <property type="project" value="InterPro"/>
</dbReference>
<keyword evidence="4" id="KW-0862">Zinc</keyword>
<reference evidence="7" key="1">
    <citation type="journal article" date="2013" name="ISME J.">
        <title>A small predatory core genome in the divergent marine Bacteriovorax marinus SJ and the terrestrial Bdellovibrio bacteriovorus.</title>
        <authorList>
            <person name="Crossman L.C."/>
            <person name="Chen H."/>
            <person name="Cerdeno-Tarraga A.M."/>
            <person name="Brooks K."/>
            <person name="Quail M.A."/>
            <person name="Pineiro S.A."/>
            <person name="Hobley L."/>
            <person name="Sockett R.E."/>
            <person name="Bentley S.D."/>
            <person name="Parkhill J."/>
            <person name="Williams H.N."/>
            <person name="Stine O.C."/>
        </authorList>
    </citation>
    <scope>NUCLEOTIDE SEQUENCE [LARGE SCALE GENOMIC DNA]</scope>
    <source>
        <strain evidence="7">ATCC BAA-682 / DSM 15412 / SJ</strain>
    </source>
</reference>
<dbReference type="Proteomes" id="UP000008963">
    <property type="component" value="Chromosome"/>
</dbReference>
<dbReference type="eggNOG" id="COG3608">
    <property type="taxonomic scope" value="Bacteria"/>
</dbReference>
<evidence type="ECO:0000313" key="6">
    <source>
        <dbReference type="EMBL" id="CBW27268.1"/>
    </source>
</evidence>
<keyword evidence="7" id="KW-1185">Reference proteome</keyword>
<feature type="domain" description="Succinylglutamate desuccinylase/Aspartoacylase catalytic" evidence="5">
    <location>
        <begin position="52"/>
        <end position="230"/>
    </location>
</feature>
<comment type="cofactor">
    <cofactor evidence="1">
        <name>Zn(2+)</name>
        <dbReference type="ChEBI" id="CHEBI:29105"/>
    </cofactor>
</comment>
<dbReference type="PANTHER" id="PTHR37326">
    <property type="entry name" value="BLL3975 PROTEIN"/>
    <property type="match status" value="1"/>
</dbReference>
<dbReference type="PATRIC" id="fig|862908.3.peg.2361"/>
<dbReference type="GO" id="GO:0046872">
    <property type="term" value="F:metal ion binding"/>
    <property type="evidence" value="ECO:0007669"/>
    <property type="project" value="UniProtKB-KW"/>
</dbReference>
<dbReference type="InterPro" id="IPR043795">
    <property type="entry name" value="N-alpha-Ac-DABA-like"/>
</dbReference>
<dbReference type="AlphaFoldDB" id="E1X5E7"/>
<organism evidence="6 7">
    <name type="scientific">Halobacteriovorax marinus (strain ATCC BAA-682 / DSM 15412 / SJ)</name>
    <name type="common">Bacteriovorax marinus</name>
    <dbReference type="NCBI Taxonomy" id="862908"/>
    <lineage>
        <taxon>Bacteria</taxon>
        <taxon>Pseudomonadati</taxon>
        <taxon>Bdellovibrionota</taxon>
        <taxon>Bacteriovoracia</taxon>
        <taxon>Bacteriovoracales</taxon>
        <taxon>Halobacteriovoraceae</taxon>
        <taxon>Halobacteriovorax</taxon>
    </lineage>
</organism>
<evidence type="ECO:0000256" key="2">
    <source>
        <dbReference type="ARBA" id="ARBA00022723"/>
    </source>
</evidence>
<evidence type="ECO:0000256" key="4">
    <source>
        <dbReference type="ARBA" id="ARBA00022833"/>
    </source>
</evidence>
<dbReference type="Pfam" id="PF24827">
    <property type="entry name" value="AstE_AspA_cat"/>
    <property type="match status" value="1"/>
</dbReference>
<evidence type="ECO:0000259" key="5">
    <source>
        <dbReference type="Pfam" id="PF24827"/>
    </source>
</evidence>
<protein>
    <recommendedName>
        <fullName evidence="5">Succinylglutamate desuccinylase/Aspartoacylase catalytic domain-containing protein</fullName>
    </recommendedName>
</protein>
<dbReference type="Gene3D" id="3.40.630.10">
    <property type="entry name" value="Zn peptidases"/>
    <property type="match status" value="1"/>
</dbReference>
<proteinExistence type="predicted"/>
<evidence type="ECO:0000313" key="7">
    <source>
        <dbReference type="Proteomes" id="UP000008963"/>
    </source>
</evidence>
<evidence type="ECO:0000256" key="1">
    <source>
        <dbReference type="ARBA" id="ARBA00001947"/>
    </source>
</evidence>
<dbReference type="PANTHER" id="PTHR37326:SF1">
    <property type="entry name" value="BLL3975 PROTEIN"/>
    <property type="match status" value="1"/>
</dbReference>
<dbReference type="STRING" id="862908.BMS_2476"/>
<gene>
    <name evidence="6" type="ordered locus">BMS_2476</name>
</gene>
<accession>E1X5E7</accession>
<name>E1X5E7_HALMS</name>
<dbReference type="KEGG" id="bmx:BMS_2476"/>
<dbReference type="PIRSF" id="PIRSF039012">
    <property type="entry name" value="ASP"/>
    <property type="match status" value="1"/>
</dbReference>
<dbReference type="RefSeq" id="WP_014245045.1">
    <property type="nucleotide sequence ID" value="NC_016620.1"/>
</dbReference>
<dbReference type="InterPro" id="IPR053138">
    <property type="entry name" value="N-alpha-Ac-DABA_deacetylase"/>
</dbReference>
<dbReference type="OrthoDB" id="9782876at2"/>
<dbReference type="HOGENOM" id="CLU_035605_0_1_7"/>
<dbReference type="CDD" id="cd06251">
    <property type="entry name" value="M14_ASTE_ASPA-like"/>
    <property type="match status" value="1"/>
</dbReference>
<sequence length="320" mass="35751">MEKTVYVKVKENIVLSRLKRGHIHRFQVHLSDNALGVPWKLPVIIVQGKNKGKVLGITAAIHGNELNGISTIFKLINEIDPMKMSGTLILVPISNVPGYLKNQRYFSDNVDLNRIMPGKDSGASSSIYVHHFIKKIIKKFDYLLDLHTASLGRVNSLYIRADLEKPECRNLAYLQNPQIIVQKFDEEGTLRGWANDNGIAAITIEIGNPNAFQHKLIDETLLGVLNTMKFLKMIDGKVKNLVKSTTICDHSFWIYSSKGGIVDVFPAIAQKVKKGQLIAKVYDVFGEVREEIFSSHSGIVIGKNIRPNCDAGTRILHLGI</sequence>
<dbReference type="InterPro" id="IPR055438">
    <property type="entry name" value="AstE_AspA_cat"/>
</dbReference>
<dbReference type="EMBL" id="FQ312005">
    <property type="protein sequence ID" value="CBW27268.1"/>
    <property type="molecule type" value="Genomic_DNA"/>
</dbReference>
<keyword evidence="3" id="KW-0378">Hydrolase</keyword>
<evidence type="ECO:0000256" key="3">
    <source>
        <dbReference type="ARBA" id="ARBA00022801"/>
    </source>
</evidence>
<dbReference type="GO" id="GO:0016788">
    <property type="term" value="F:hydrolase activity, acting on ester bonds"/>
    <property type="evidence" value="ECO:0007669"/>
    <property type="project" value="InterPro"/>
</dbReference>